<dbReference type="SMART" id="SM00530">
    <property type="entry name" value="HTH_XRE"/>
    <property type="match status" value="1"/>
</dbReference>
<dbReference type="Pfam" id="PF01381">
    <property type="entry name" value="HTH_3"/>
    <property type="match status" value="1"/>
</dbReference>
<sequence>MDIKKFVERRKALKLSQMKLCEGICTQATLSKFERNGRVPSLSILNRLCARMGLTVDDLNQDPEASVARLREQLDEIEEDLMMENYMKVQAALKKIKENDIEAIPLRMQFFYLRGMLHAVTNKKPDEVLFDFTQILDDLDEKHQTIFTQLAYVGSGITYTRIHQPARADFFFKKAHEFINATLAPAEAKQLNSDYLRILTLCFYTANYYANKDNYKVSDQLIKKGIALCSQKHVTYYLPRLKFLAAENARHQGAGKEDISQLLDEALAFARLNHNEVIELRVAAFKNGFITKIKE</sequence>
<feature type="coiled-coil region" evidence="1">
    <location>
        <begin position="60"/>
        <end position="87"/>
    </location>
</feature>
<accession>A0A0R1YPU9</accession>
<dbReference type="GO" id="GO:0003677">
    <property type="term" value="F:DNA binding"/>
    <property type="evidence" value="ECO:0007669"/>
    <property type="project" value="InterPro"/>
</dbReference>
<comment type="caution">
    <text evidence="3">The sequence shown here is derived from an EMBL/GenBank/DDBJ whole genome shotgun (WGS) entry which is preliminary data.</text>
</comment>
<feature type="domain" description="HTH cro/C1-type" evidence="2">
    <location>
        <begin position="8"/>
        <end position="59"/>
    </location>
</feature>
<dbReference type="EMBL" id="AZFZ01000017">
    <property type="protein sequence ID" value="KRM44241.1"/>
    <property type="molecule type" value="Genomic_DNA"/>
</dbReference>
<dbReference type="Proteomes" id="UP000051010">
    <property type="component" value="Unassembled WGS sequence"/>
</dbReference>
<dbReference type="InterPro" id="IPR011990">
    <property type="entry name" value="TPR-like_helical_dom_sf"/>
</dbReference>
<dbReference type="RefSeq" id="WP_056980207.1">
    <property type="nucleotide sequence ID" value="NZ_AZFZ01000017.1"/>
</dbReference>
<dbReference type="PROSITE" id="PS50943">
    <property type="entry name" value="HTH_CROC1"/>
    <property type="match status" value="1"/>
</dbReference>
<dbReference type="Gene3D" id="1.25.40.10">
    <property type="entry name" value="Tetratricopeptide repeat domain"/>
    <property type="match status" value="1"/>
</dbReference>
<evidence type="ECO:0000313" key="4">
    <source>
        <dbReference type="Proteomes" id="UP000051010"/>
    </source>
</evidence>
<dbReference type="InterPro" id="IPR010982">
    <property type="entry name" value="Lambda_DNA-bd_dom_sf"/>
</dbReference>
<dbReference type="SUPFAM" id="SSF47413">
    <property type="entry name" value="lambda repressor-like DNA-binding domains"/>
    <property type="match status" value="1"/>
</dbReference>
<dbReference type="InterPro" id="IPR001387">
    <property type="entry name" value="Cro/C1-type_HTH"/>
</dbReference>
<name>A0A0R1YPU9_9LACO</name>
<evidence type="ECO:0000259" key="2">
    <source>
        <dbReference type="PROSITE" id="PS50943"/>
    </source>
</evidence>
<proteinExistence type="predicted"/>
<evidence type="ECO:0000256" key="1">
    <source>
        <dbReference type="SAM" id="Coils"/>
    </source>
</evidence>
<protein>
    <submittedName>
        <fullName evidence="3">XRE family transcriptional regulator</fullName>
    </submittedName>
</protein>
<dbReference type="CDD" id="cd00093">
    <property type="entry name" value="HTH_XRE"/>
    <property type="match status" value="1"/>
</dbReference>
<organism evidence="3 4">
    <name type="scientific">Lentilactobacillus parafarraginis DSM 18390 = JCM 14109</name>
    <dbReference type="NCBI Taxonomy" id="1423786"/>
    <lineage>
        <taxon>Bacteria</taxon>
        <taxon>Bacillati</taxon>
        <taxon>Bacillota</taxon>
        <taxon>Bacilli</taxon>
        <taxon>Lactobacillales</taxon>
        <taxon>Lactobacillaceae</taxon>
        <taxon>Lentilactobacillus</taxon>
    </lineage>
</organism>
<dbReference type="AlphaFoldDB" id="A0A0R1YPU9"/>
<evidence type="ECO:0000313" key="3">
    <source>
        <dbReference type="EMBL" id="KRM44241.1"/>
    </source>
</evidence>
<keyword evidence="1" id="KW-0175">Coiled coil</keyword>
<gene>
    <name evidence="3" type="ORF">FD47_GL000728</name>
</gene>
<reference evidence="3 4" key="1">
    <citation type="journal article" date="2015" name="Genome Announc.">
        <title>Expanding the biotechnology potential of lactobacilli through comparative genomics of 213 strains and associated genera.</title>
        <authorList>
            <person name="Sun Z."/>
            <person name="Harris H.M."/>
            <person name="McCann A."/>
            <person name="Guo C."/>
            <person name="Argimon S."/>
            <person name="Zhang W."/>
            <person name="Yang X."/>
            <person name="Jeffery I.B."/>
            <person name="Cooney J.C."/>
            <person name="Kagawa T.F."/>
            <person name="Liu W."/>
            <person name="Song Y."/>
            <person name="Salvetti E."/>
            <person name="Wrobel A."/>
            <person name="Rasinkangas P."/>
            <person name="Parkhill J."/>
            <person name="Rea M.C."/>
            <person name="O'Sullivan O."/>
            <person name="Ritari J."/>
            <person name="Douillard F.P."/>
            <person name="Paul Ross R."/>
            <person name="Yang R."/>
            <person name="Briner A.E."/>
            <person name="Felis G.E."/>
            <person name="de Vos W.M."/>
            <person name="Barrangou R."/>
            <person name="Klaenhammer T.R."/>
            <person name="Caufield P.W."/>
            <person name="Cui Y."/>
            <person name="Zhang H."/>
            <person name="O'Toole P.W."/>
        </authorList>
    </citation>
    <scope>NUCLEOTIDE SEQUENCE [LARGE SCALE GENOMIC DNA]</scope>
    <source>
        <strain evidence="3 4">DSM 18390</strain>
    </source>
</reference>
<dbReference type="PATRIC" id="fig|1423786.4.peg.764"/>